<evidence type="ECO:0000256" key="1">
    <source>
        <dbReference type="ARBA" id="ARBA00004196"/>
    </source>
</evidence>
<dbReference type="Pfam" id="PF09479">
    <property type="entry name" value="Flg_new"/>
    <property type="match status" value="2"/>
</dbReference>
<dbReference type="RefSeq" id="WP_092353200.1">
    <property type="nucleotide sequence ID" value="NZ_FOIN01000008.1"/>
</dbReference>
<dbReference type="EMBL" id="FOIN01000008">
    <property type="protein sequence ID" value="SET37346.1"/>
    <property type="molecule type" value="Genomic_DNA"/>
</dbReference>
<keyword evidence="2" id="KW-0812">Transmembrane</keyword>
<keyword evidence="2" id="KW-1133">Transmembrane helix</keyword>
<dbReference type="Gene3D" id="2.60.40.4270">
    <property type="entry name" value="Listeria-Bacteroides repeat domain"/>
    <property type="match status" value="2"/>
</dbReference>
<dbReference type="NCBIfam" id="TIGR02543">
    <property type="entry name" value="List_Bact_rpt"/>
    <property type="match status" value="1"/>
</dbReference>
<dbReference type="InterPro" id="IPR013378">
    <property type="entry name" value="InlB-like_B-rpt"/>
</dbReference>
<evidence type="ECO:0000313" key="4">
    <source>
        <dbReference type="Proteomes" id="UP000198558"/>
    </source>
</evidence>
<dbReference type="OrthoDB" id="1655984at2"/>
<keyword evidence="2" id="KW-0472">Membrane</keyword>
<sequence length="193" mass="22149">MDEKEEIEKKQKNWGPGGGMYRGVNVPVKILNYVIITLMVILVGVVVFLALNSHFTINLDTNGGENIKPIECKYGDSIVIDEPLKAGYSFEGWYLDQDLKHEWDPLTQKVEQSMTLYASWKPIKINVVFDYDGGNVILEHKEVIYDDIYGELPRPTKEGYQFLGWIYNNEFITENTTVSINGEHVLKALWQSQ</sequence>
<dbReference type="AlphaFoldDB" id="A0A1I0DXR2"/>
<evidence type="ECO:0000256" key="2">
    <source>
        <dbReference type="SAM" id="Phobius"/>
    </source>
</evidence>
<evidence type="ECO:0000313" key="3">
    <source>
        <dbReference type="EMBL" id="SET37346.1"/>
    </source>
</evidence>
<protein>
    <submittedName>
        <fullName evidence="3">Listeria/Bacterioides repeat-containing protein</fullName>
    </submittedName>
</protein>
<feature type="transmembrane region" description="Helical" evidence="2">
    <location>
        <begin position="30"/>
        <end position="51"/>
    </location>
</feature>
<proteinExistence type="predicted"/>
<keyword evidence="4" id="KW-1185">Reference proteome</keyword>
<accession>A0A1I0DXR2</accession>
<comment type="subcellular location">
    <subcellularLocation>
        <location evidence="1">Cell envelope</location>
    </subcellularLocation>
</comment>
<name>A0A1I0DXR2_9FIRM</name>
<organism evidence="3 4">
    <name type="scientific">Thomasclavelia cocleata</name>
    <dbReference type="NCBI Taxonomy" id="69824"/>
    <lineage>
        <taxon>Bacteria</taxon>
        <taxon>Bacillati</taxon>
        <taxon>Bacillota</taxon>
        <taxon>Erysipelotrichia</taxon>
        <taxon>Erysipelotrichales</taxon>
        <taxon>Coprobacillaceae</taxon>
        <taxon>Thomasclavelia</taxon>
    </lineage>
</organism>
<dbReference type="GO" id="GO:0030313">
    <property type="term" value="C:cell envelope"/>
    <property type="evidence" value="ECO:0007669"/>
    <property type="project" value="UniProtKB-SubCell"/>
</dbReference>
<dbReference type="InterPro" id="IPR042229">
    <property type="entry name" value="Listeria/Bacterioides_rpt_sf"/>
</dbReference>
<dbReference type="GeneID" id="78288066"/>
<reference evidence="4" key="1">
    <citation type="submission" date="2016-10" db="EMBL/GenBank/DDBJ databases">
        <authorList>
            <person name="Varghese N."/>
            <person name="Submissions S."/>
        </authorList>
    </citation>
    <scope>NUCLEOTIDE SEQUENCE [LARGE SCALE GENOMIC DNA]</scope>
    <source>
        <strain evidence="4">DSM 1551</strain>
    </source>
</reference>
<dbReference type="Proteomes" id="UP000198558">
    <property type="component" value="Unassembled WGS sequence"/>
</dbReference>
<gene>
    <name evidence="3" type="ORF">SAMN04489758_10864</name>
</gene>